<dbReference type="InterPro" id="IPR002477">
    <property type="entry name" value="Peptidoglycan-bd-like"/>
</dbReference>
<keyword evidence="5 7" id="KW-0862">Zinc</keyword>
<dbReference type="InterPro" id="IPR036365">
    <property type="entry name" value="PGBD-like_sf"/>
</dbReference>
<dbReference type="PANTHER" id="PTHR10201">
    <property type="entry name" value="MATRIX METALLOPROTEINASE"/>
    <property type="match status" value="1"/>
</dbReference>
<gene>
    <name evidence="10" type="ORF">DEO72_LG11g527</name>
</gene>
<dbReference type="SMART" id="SM00235">
    <property type="entry name" value="ZnMc"/>
    <property type="match status" value="1"/>
</dbReference>
<dbReference type="FunFam" id="3.40.390.10:FF:000058">
    <property type="entry name" value="Metalloendoproteinase 5-MMP"/>
    <property type="match status" value="1"/>
</dbReference>
<dbReference type="GO" id="GO:0008270">
    <property type="term" value="F:zinc ion binding"/>
    <property type="evidence" value="ECO:0007669"/>
    <property type="project" value="InterPro"/>
</dbReference>
<comment type="cofactor">
    <cofactor evidence="7">
        <name>Zn(2+)</name>
        <dbReference type="ChEBI" id="CHEBI:29105"/>
    </cofactor>
    <text evidence="7">Binds 2 Zn(2+) ions per subunit.</text>
</comment>
<dbReference type="Proteomes" id="UP000501690">
    <property type="component" value="Linkage Group LG11"/>
</dbReference>
<accession>A0A4D6NLJ1</accession>
<feature type="binding site" evidence="7">
    <location>
        <position position="266"/>
    </location>
    <ligand>
        <name>Zn(2+)</name>
        <dbReference type="ChEBI" id="CHEBI:29105"/>
        <label>2</label>
        <note>catalytic</note>
    </ligand>
</feature>
<keyword evidence="7" id="KW-0106">Calcium</keyword>
<keyword evidence="8" id="KW-0732">Signal</keyword>
<evidence type="ECO:0000256" key="1">
    <source>
        <dbReference type="ARBA" id="ARBA00009614"/>
    </source>
</evidence>
<dbReference type="Pfam" id="PF00413">
    <property type="entry name" value="Peptidase_M10"/>
    <property type="match status" value="1"/>
</dbReference>
<evidence type="ECO:0000256" key="7">
    <source>
        <dbReference type="PIRSR" id="PIRSR621190-2"/>
    </source>
</evidence>
<feature type="binding site" evidence="7">
    <location>
        <position position="204"/>
    </location>
    <ligand>
        <name>Ca(2+)</name>
        <dbReference type="ChEBI" id="CHEBI:29108"/>
        <label>2</label>
    </ligand>
</feature>
<feature type="signal peptide" evidence="8">
    <location>
        <begin position="1"/>
        <end position="22"/>
    </location>
</feature>
<comment type="similarity">
    <text evidence="1">Belongs to the peptidase M10A family. Matrix metalloproteinases (MMPs) subfamily.</text>
</comment>
<dbReference type="GO" id="GO:0030198">
    <property type="term" value="P:extracellular matrix organization"/>
    <property type="evidence" value="ECO:0007669"/>
    <property type="project" value="TreeGrafter"/>
</dbReference>
<evidence type="ECO:0000256" key="3">
    <source>
        <dbReference type="ARBA" id="ARBA00022723"/>
    </source>
</evidence>
<keyword evidence="6" id="KW-0482">Metalloprotease</keyword>
<evidence type="ECO:0000256" key="4">
    <source>
        <dbReference type="ARBA" id="ARBA00022801"/>
    </source>
</evidence>
<evidence type="ECO:0000256" key="2">
    <source>
        <dbReference type="ARBA" id="ARBA00022670"/>
    </source>
</evidence>
<feature type="domain" description="Peptidase metallopeptidase" evidence="9">
    <location>
        <begin position="151"/>
        <end position="312"/>
    </location>
</feature>
<feature type="chain" id="PRO_5020032323" evidence="8">
    <location>
        <begin position="23"/>
        <end position="340"/>
    </location>
</feature>
<evidence type="ECO:0000256" key="8">
    <source>
        <dbReference type="SAM" id="SignalP"/>
    </source>
</evidence>
<sequence>MKQYLFTFLFLLLVLHPEKSQAKGGGARSSLSTRRFRSTSGALVGSRWYNTVDDVEQQELSPPPPTKEVKGLSRIKGYFSDFGYLQSSPPFNDLLDHQTRTAIHSYQSFFNLKSTGDLTNETFHQLSLPRCGVPDMNLEYSAAGNVSWPKAGHRWFWARRVTYGFLPESRIPANVTAVFRRAFARWDRALTGLNLTEESYEKADIRVGFYDLDEGVEDVVWGESVVRLLRNGSNGEIRLDGSKEWGLGRENGTVLGKLDLESAVMHQIGHLLGLGHSNVEESVMYPYVLPSKQRKVELSDYDKFNIERVYSDGNSDHGAGHWRVSLTVITLCLGFMLILV</sequence>
<dbReference type="GO" id="GO:0004222">
    <property type="term" value="F:metalloendopeptidase activity"/>
    <property type="evidence" value="ECO:0007669"/>
    <property type="project" value="InterPro"/>
</dbReference>
<dbReference type="AlphaFoldDB" id="A0A4D6NLJ1"/>
<evidence type="ECO:0000313" key="10">
    <source>
        <dbReference type="EMBL" id="QCE13534.1"/>
    </source>
</evidence>
<dbReference type="GO" id="GO:0031012">
    <property type="term" value="C:extracellular matrix"/>
    <property type="evidence" value="ECO:0007669"/>
    <property type="project" value="InterPro"/>
</dbReference>
<feature type="binding site" evidence="7">
    <location>
        <position position="284"/>
    </location>
    <ligand>
        <name>Zn(2+)</name>
        <dbReference type="ChEBI" id="CHEBI:29105"/>
        <label>2</label>
        <note>catalytic</note>
    </ligand>
</feature>
<dbReference type="SUPFAM" id="SSF47090">
    <property type="entry name" value="PGBD-like"/>
    <property type="match status" value="1"/>
</dbReference>
<keyword evidence="3 7" id="KW-0479">Metal-binding</keyword>
<keyword evidence="4" id="KW-0378">Hydrolase</keyword>
<dbReference type="InterPro" id="IPR021190">
    <property type="entry name" value="Pept_M10A"/>
</dbReference>
<dbReference type="GO" id="GO:0030574">
    <property type="term" value="P:collagen catabolic process"/>
    <property type="evidence" value="ECO:0007669"/>
    <property type="project" value="TreeGrafter"/>
</dbReference>
<name>A0A4D6NLJ1_VIGUN</name>
<feature type="binding site" evidence="7">
    <location>
        <position position="270"/>
    </location>
    <ligand>
        <name>Zn(2+)</name>
        <dbReference type="ChEBI" id="CHEBI:29105"/>
        <label>2</label>
        <note>catalytic</note>
    </ligand>
</feature>
<comment type="cofactor">
    <cofactor evidence="7">
        <name>Ca(2+)</name>
        <dbReference type="ChEBI" id="CHEBI:29108"/>
    </cofactor>
    <text evidence="7">Can bind about 5 Ca(2+) ions per subunit.</text>
</comment>
<evidence type="ECO:0000256" key="5">
    <source>
        <dbReference type="ARBA" id="ARBA00022833"/>
    </source>
</evidence>
<dbReference type="PANTHER" id="PTHR10201:SF259">
    <property type="entry name" value="MATRIXIN PROTEIN"/>
    <property type="match status" value="1"/>
</dbReference>
<dbReference type="PRINTS" id="PR00138">
    <property type="entry name" value="MATRIXIN"/>
</dbReference>
<feature type="binding site" evidence="7">
    <location>
        <position position="222"/>
    </location>
    <ligand>
        <name>Ca(2+)</name>
        <dbReference type="ChEBI" id="CHEBI:29108"/>
        <label>3</label>
    </ligand>
</feature>
<dbReference type="Pfam" id="PF01471">
    <property type="entry name" value="PG_binding_1"/>
    <property type="match status" value="1"/>
</dbReference>
<proteinExistence type="inferred from homology"/>
<evidence type="ECO:0000313" key="11">
    <source>
        <dbReference type="Proteomes" id="UP000501690"/>
    </source>
</evidence>
<dbReference type="SUPFAM" id="SSF55486">
    <property type="entry name" value="Metalloproteases ('zincins'), catalytic domain"/>
    <property type="match status" value="1"/>
</dbReference>
<feature type="binding site" evidence="7">
    <location>
        <position position="224"/>
    </location>
    <ligand>
        <name>Ca(2+)</name>
        <dbReference type="ChEBI" id="CHEBI:29108"/>
        <label>3</label>
    </ligand>
</feature>
<feature type="binding site" evidence="7">
    <location>
        <position position="276"/>
    </location>
    <ligand>
        <name>Zn(2+)</name>
        <dbReference type="ChEBI" id="CHEBI:29105"/>
        <label>2</label>
        <note>catalytic</note>
    </ligand>
</feature>
<evidence type="ECO:0000256" key="6">
    <source>
        <dbReference type="ARBA" id="ARBA00023049"/>
    </source>
</evidence>
<keyword evidence="11" id="KW-1185">Reference proteome</keyword>
<dbReference type="GO" id="GO:0006508">
    <property type="term" value="P:proteolysis"/>
    <property type="evidence" value="ECO:0007669"/>
    <property type="project" value="UniProtKB-KW"/>
</dbReference>
<protein>
    <submittedName>
        <fullName evidence="10">Gelatinase A</fullName>
    </submittedName>
</protein>
<evidence type="ECO:0000259" key="9">
    <source>
        <dbReference type="SMART" id="SM00235"/>
    </source>
</evidence>
<dbReference type="InterPro" id="IPR006026">
    <property type="entry name" value="Peptidase_Metallo"/>
</dbReference>
<dbReference type="InterPro" id="IPR024079">
    <property type="entry name" value="MetalloPept_cat_dom_sf"/>
</dbReference>
<feature type="binding site" description="in inhibited form" evidence="7">
    <location>
        <position position="131"/>
    </location>
    <ligand>
        <name>Zn(2+)</name>
        <dbReference type="ChEBI" id="CHEBI:29105"/>
        <label>2</label>
        <note>catalytic</note>
    </ligand>
</feature>
<feature type="binding site" evidence="7">
    <location>
        <position position="240"/>
    </location>
    <ligand>
        <name>Ca(2+)</name>
        <dbReference type="ChEBI" id="CHEBI:29108"/>
        <label>3</label>
    </ligand>
</feature>
<organism evidence="10 11">
    <name type="scientific">Vigna unguiculata</name>
    <name type="common">Cowpea</name>
    <dbReference type="NCBI Taxonomy" id="3917"/>
    <lineage>
        <taxon>Eukaryota</taxon>
        <taxon>Viridiplantae</taxon>
        <taxon>Streptophyta</taxon>
        <taxon>Embryophyta</taxon>
        <taxon>Tracheophyta</taxon>
        <taxon>Spermatophyta</taxon>
        <taxon>Magnoliopsida</taxon>
        <taxon>eudicotyledons</taxon>
        <taxon>Gunneridae</taxon>
        <taxon>Pentapetalae</taxon>
        <taxon>rosids</taxon>
        <taxon>fabids</taxon>
        <taxon>Fabales</taxon>
        <taxon>Fabaceae</taxon>
        <taxon>Papilionoideae</taxon>
        <taxon>50 kb inversion clade</taxon>
        <taxon>NPAAA clade</taxon>
        <taxon>indigoferoid/millettioid clade</taxon>
        <taxon>Phaseoleae</taxon>
        <taxon>Vigna</taxon>
    </lineage>
</organism>
<dbReference type="EMBL" id="CP039355">
    <property type="protein sequence ID" value="QCE13534.1"/>
    <property type="molecule type" value="Genomic_DNA"/>
</dbReference>
<dbReference type="InterPro" id="IPR001818">
    <property type="entry name" value="Pept_M10_metallopeptidase"/>
</dbReference>
<reference evidence="10 11" key="1">
    <citation type="submission" date="2019-04" db="EMBL/GenBank/DDBJ databases">
        <title>An improved genome assembly and genetic linkage map for asparagus bean, Vigna unguiculata ssp. sesquipedialis.</title>
        <authorList>
            <person name="Xia Q."/>
            <person name="Zhang R."/>
            <person name="Dong Y."/>
        </authorList>
    </citation>
    <scope>NUCLEOTIDE SEQUENCE [LARGE SCALE GENOMIC DNA]</scope>
    <source>
        <tissue evidence="10">Leaf</tissue>
    </source>
</reference>
<keyword evidence="2" id="KW-0645">Protease</keyword>
<dbReference type="Gene3D" id="3.40.390.10">
    <property type="entry name" value="Collagenase (Catalytic Domain)"/>
    <property type="match status" value="1"/>
</dbReference>